<reference evidence="1" key="1">
    <citation type="submission" date="2010-12" db="EMBL/GenBank/DDBJ databases">
        <title>Complete sequence of Bacillus cellulosilyticus DSM 2522.</title>
        <authorList>
            <consortium name="US DOE Joint Genome Institute"/>
            <person name="Lucas S."/>
            <person name="Copeland A."/>
            <person name="Lapidus A."/>
            <person name="Cheng J.-F."/>
            <person name="Bruce D."/>
            <person name="Goodwin L."/>
            <person name="Pitluck S."/>
            <person name="Chertkov O."/>
            <person name="Detter J.C."/>
            <person name="Han C."/>
            <person name="Tapia R."/>
            <person name="Land M."/>
            <person name="Hauser L."/>
            <person name="Jeffries C."/>
            <person name="Kyrpides N."/>
            <person name="Ivanova N."/>
            <person name="Mikhailova N."/>
            <person name="Brumm P."/>
            <person name="Mead D."/>
            <person name="Woyke T."/>
        </authorList>
    </citation>
    <scope>NUCLEOTIDE SEQUENCE [LARGE SCALE GENOMIC DNA]</scope>
    <source>
        <strain evidence="1">DSM 2522</strain>
    </source>
</reference>
<dbReference type="HOGENOM" id="CLU_3247063_0_0_9"/>
<protein>
    <submittedName>
        <fullName evidence="1">Uncharacterized protein</fullName>
    </submittedName>
</protein>
<sequence length="42" mass="4927">MQPRVVVRRALTTTLKEMWQHFFTASKKRQKPSFTKLGFSSA</sequence>
<evidence type="ECO:0000313" key="2">
    <source>
        <dbReference type="Proteomes" id="UP000001401"/>
    </source>
</evidence>
<dbReference type="KEGG" id="bco:Bcell_3465"/>
<dbReference type="STRING" id="649639.Bcell_3465"/>
<keyword evidence="2" id="KW-1185">Reference proteome</keyword>
<dbReference type="Proteomes" id="UP000001401">
    <property type="component" value="Chromosome"/>
</dbReference>
<accession>E6TQT2</accession>
<name>E6TQT2_EVAC2</name>
<dbReference type="RefSeq" id="WP_013490038.1">
    <property type="nucleotide sequence ID" value="NC_014829.1"/>
</dbReference>
<evidence type="ECO:0000313" key="1">
    <source>
        <dbReference type="EMBL" id="ADU31707.1"/>
    </source>
</evidence>
<dbReference type="AlphaFoldDB" id="E6TQT2"/>
<dbReference type="EMBL" id="CP002394">
    <property type="protein sequence ID" value="ADU31707.1"/>
    <property type="molecule type" value="Genomic_DNA"/>
</dbReference>
<proteinExistence type="predicted"/>
<gene>
    <name evidence="1" type="ordered locus">Bcell_3465</name>
</gene>
<organism evidence="1 2">
    <name type="scientific">Evansella cellulosilytica (strain ATCC 21833 / DSM 2522 / FERM P-1141 / JCM 9156 / N-4)</name>
    <name type="common">Bacillus cellulosilyticus</name>
    <dbReference type="NCBI Taxonomy" id="649639"/>
    <lineage>
        <taxon>Bacteria</taxon>
        <taxon>Bacillati</taxon>
        <taxon>Bacillota</taxon>
        <taxon>Bacilli</taxon>
        <taxon>Bacillales</taxon>
        <taxon>Bacillaceae</taxon>
        <taxon>Evansella</taxon>
    </lineage>
</organism>